<feature type="transmembrane region" description="Helical" evidence="5">
    <location>
        <begin position="65"/>
        <end position="87"/>
    </location>
</feature>
<keyword evidence="3 5" id="KW-1133">Transmembrane helix</keyword>
<feature type="transmembrane region" description="Helical" evidence="5">
    <location>
        <begin position="296"/>
        <end position="315"/>
    </location>
</feature>
<reference evidence="6 7" key="1">
    <citation type="journal article" date="2019" name="BMC Genomics">
        <title>Chromosome level assembly and comparative genome analysis confirm lager-brewing yeasts originated from a single hybridization.</title>
        <authorList>
            <person name="Salazar A.N."/>
            <person name="Gorter de Vries A.R."/>
            <person name="van den Broek M."/>
            <person name="Brouwers N."/>
            <person name="de la Torre Cortes P."/>
            <person name="Kuijpers N.G.A."/>
            <person name="Daran J.G."/>
            <person name="Abeel T."/>
        </authorList>
    </citation>
    <scope>NUCLEOTIDE SEQUENCE [LARGE SCALE GENOMIC DNA]</scope>
    <source>
        <strain evidence="6 7">CBS 1483</strain>
    </source>
</reference>
<gene>
    <name evidence="6" type="primary">MUP3_2</name>
    <name evidence="6" type="ORF">GRS66_007919</name>
</gene>
<feature type="transmembrane region" description="Helical" evidence="5">
    <location>
        <begin position="429"/>
        <end position="446"/>
    </location>
</feature>
<feature type="transmembrane region" description="Helical" evidence="5">
    <location>
        <begin position="183"/>
        <end position="203"/>
    </location>
</feature>
<evidence type="ECO:0000256" key="5">
    <source>
        <dbReference type="SAM" id="Phobius"/>
    </source>
</evidence>
<feature type="transmembrane region" description="Helical" evidence="5">
    <location>
        <begin position="99"/>
        <end position="124"/>
    </location>
</feature>
<feature type="transmembrane region" description="Helical" evidence="5">
    <location>
        <begin position="458"/>
        <end position="480"/>
    </location>
</feature>
<name>A0A6C1E7P8_SACPS</name>
<dbReference type="Proteomes" id="UP000501346">
    <property type="component" value="Chromosome SeVIII-SeXV"/>
</dbReference>
<keyword evidence="7" id="KW-1185">Reference proteome</keyword>
<dbReference type="OrthoDB" id="5982228at2759"/>
<feature type="transmembrane region" description="Helical" evidence="5">
    <location>
        <begin position="145"/>
        <end position="163"/>
    </location>
</feature>
<dbReference type="PIRSF" id="PIRSF006060">
    <property type="entry name" value="AA_transporter"/>
    <property type="match status" value="1"/>
</dbReference>
<evidence type="ECO:0000256" key="1">
    <source>
        <dbReference type="ARBA" id="ARBA00004141"/>
    </source>
</evidence>
<feature type="transmembrane region" description="Helical" evidence="5">
    <location>
        <begin position="215"/>
        <end position="235"/>
    </location>
</feature>
<dbReference type="Pfam" id="PF13520">
    <property type="entry name" value="AA_permease_2"/>
    <property type="match status" value="1"/>
</dbReference>
<evidence type="ECO:0000313" key="7">
    <source>
        <dbReference type="Proteomes" id="UP000501346"/>
    </source>
</evidence>
<accession>A0A6C1E7P8</accession>
<organism evidence="6 7">
    <name type="scientific">Saccharomyces pastorianus</name>
    <name type="common">Lager yeast</name>
    <name type="synonym">Saccharomyces cerevisiae x Saccharomyces eubayanus</name>
    <dbReference type="NCBI Taxonomy" id="27292"/>
    <lineage>
        <taxon>Eukaryota</taxon>
        <taxon>Fungi</taxon>
        <taxon>Dikarya</taxon>
        <taxon>Ascomycota</taxon>
        <taxon>Saccharomycotina</taxon>
        <taxon>Saccharomycetes</taxon>
        <taxon>Saccharomycetales</taxon>
        <taxon>Saccharomycetaceae</taxon>
        <taxon>Saccharomyces</taxon>
    </lineage>
</organism>
<protein>
    <submittedName>
        <fullName evidence="6">Low-affinity methionine permease</fullName>
    </submittedName>
</protein>
<evidence type="ECO:0000256" key="4">
    <source>
        <dbReference type="ARBA" id="ARBA00023136"/>
    </source>
</evidence>
<evidence type="ECO:0000256" key="3">
    <source>
        <dbReference type="ARBA" id="ARBA00022989"/>
    </source>
</evidence>
<dbReference type="InterPro" id="IPR002293">
    <property type="entry name" value="AA/rel_permease1"/>
</dbReference>
<dbReference type="PANTHER" id="PTHR11785">
    <property type="entry name" value="AMINO ACID TRANSPORTER"/>
    <property type="match status" value="1"/>
</dbReference>
<dbReference type="Gene3D" id="1.20.1740.10">
    <property type="entry name" value="Amino acid/polyamine transporter I"/>
    <property type="match status" value="1"/>
</dbReference>
<dbReference type="AlphaFoldDB" id="A0A6C1E7P8"/>
<keyword evidence="2 5" id="KW-0812">Transmembrane</keyword>
<feature type="transmembrane region" description="Helical" evidence="5">
    <location>
        <begin position="492"/>
        <end position="514"/>
    </location>
</feature>
<feature type="transmembrane region" description="Helical" evidence="5">
    <location>
        <begin position="394"/>
        <end position="414"/>
    </location>
</feature>
<keyword evidence="4 5" id="KW-0472">Membrane</keyword>
<comment type="subcellular location">
    <subcellularLocation>
        <location evidence="1">Membrane</location>
        <topology evidence="1">Multi-pass membrane protein</topology>
    </subcellularLocation>
</comment>
<dbReference type="InterPro" id="IPR050598">
    <property type="entry name" value="AminoAcid_Transporter"/>
</dbReference>
<proteinExistence type="predicted"/>
<dbReference type="PANTHER" id="PTHR11785:SF382">
    <property type="entry name" value="LOW-AFFINITY METHIONINE PERMEASE"/>
    <property type="match status" value="1"/>
</dbReference>
<feature type="transmembrane region" description="Helical" evidence="5">
    <location>
        <begin position="347"/>
        <end position="367"/>
    </location>
</feature>
<evidence type="ECO:0000313" key="6">
    <source>
        <dbReference type="EMBL" id="QID85348.1"/>
    </source>
</evidence>
<sequence>MEPLLFTSGKASLSQDAFIDVEVGDISTKYGATNSGSFSSMDTMEAQAIKAETTRFLEVPQGRHLGVFSTVILFVSRIMGSGIFAVPSVILLNTGGNKLIYFAIWIFSAMIAFAGLYLFLEFGSWIPKSGGRKNFLEHSFKKPRLLISVVFSCYSILTGYALTGSIVFGKYVLSAFGVTDDSWSKYVSISFIVLAVLIHGISVRHGVFIQNALGGLKLLMIVLMCFAGLYTLIFYKANDQVAWELPITRTEQNSLLSVSSIATAFISAFFCFSGWDTVHTVTSEIKNPVKTLKVSGPLSLVICFVCYTMMNVAYLKVLTYEEIVNAGPLVGSVLFTKLFGPQIGGKFISFSIAISAASNILVVIYSVSRVNQEIFKEGYLPFSIHMSKNWPFDAPLPSISLCGFITIAWILILPKEGESFNYLVSMDGYGNQFFLLLVGLGLFVWRSKHKHETPQIRAPTFGVLAIIVLSLYMLVAPFLADTSLNRVGFLPPYQIMSLLVIFACFLFWFIKFFVLPKLYHYKLLPKITYLHDGLVVTEWVKKPYLHTHL</sequence>
<feature type="transmembrane region" description="Helical" evidence="5">
    <location>
        <begin position="255"/>
        <end position="275"/>
    </location>
</feature>
<dbReference type="GO" id="GO:0016020">
    <property type="term" value="C:membrane"/>
    <property type="evidence" value="ECO:0007669"/>
    <property type="project" value="UniProtKB-SubCell"/>
</dbReference>
<dbReference type="GO" id="GO:0015179">
    <property type="term" value="F:L-amino acid transmembrane transporter activity"/>
    <property type="evidence" value="ECO:0007669"/>
    <property type="project" value="TreeGrafter"/>
</dbReference>
<dbReference type="EMBL" id="CP049005">
    <property type="protein sequence ID" value="QID85348.1"/>
    <property type="molecule type" value="Genomic_DNA"/>
</dbReference>
<evidence type="ECO:0000256" key="2">
    <source>
        <dbReference type="ARBA" id="ARBA00022692"/>
    </source>
</evidence>